<evidence type="ECO:0000256" key="1">
    <source>
        <dbReference type="ARBA" id="ARBA00009500"/>
    </source>
</evidence>
<dbReference type="SMART" id="SM00093">
    <property type="entry name" value="SERPIN"/>
    <property type="match status" value="1"/>
</dbReference>
<feature type="domain" description="Serpin" evidence="3">
    <location>
        <begin position="84"/>
        <end position="436"/>
    </location>
</feature>
<sequence length="436" mass="49256">MKQVDDWAYLRNTASLTLITVQTITCIWKLLEKKITMWRVWHSLQETGSLSHLNRESHICSLTMPAALLSANSAFLNAETDFGLNMLRQSPVTEQLVVSPISVIFALAMVEAGAKGKTKDQINKVISNGATDREIVEFYSDLARDTLKANNGVQTKIANAFFMDKKFTIEKPYADTIIKRYSAKVEALDFGQAEQTAKTIDAFVSENTAGKIQNLITEDTVRGASSLIINAVYFIAKWEYEFSKDSTSNRTFYSTENSKKEIEFLDEYEENRYYAEDTDMQVLSLRYKDTSYAMNIFLPKKRFGLDALRKKLNGAAIQKVLSQLRRTYMTISIPKMKIETDFNLKDALIAMGITEMFSNTADLTGISKASPLKVSDAAHRAIIEVDEEGTTAAAASFFRVYLVSMRWDKPTRFVADHPFLFVLTKNNNPLFMGQFA</sequence>
<proteinExistence type="inferred from homology"/>
<dbReference type="Gene3D" id="2.30.39.10">
    <property type="entry name" value="Alpha-1-antitrypsin, domain 1"/>
    <property type="match status" value="1"/>
</dbReference>
<evidence type="ECO:0000259" key="3">
    <source>
        <dbReference type="SMART" id="SM00093"/>
    </source>
</evidence>
<dbReference type="Pfam" id="PF00079">
    <property type="entry name" value="Serpin"/>
    <property type="match status" value="1"/>
</dbReference>
<dbReference type="InterPro" id="IPR023795">
    <property type="entry name" value="Serpin_CS"/>
</dbReference>
<dbReference type="InterPro" id="IPR023796">
    <property type="entry name" value="Serpin_dom"/>
</dbReference>
<dbReference type="InterPro" id="IPR000215">
    <property type="entry name" value="Serpin_fam"/>
</dbReference>
<dbReference type="SUPFAM" id="SSF56574">
    <property type="entry name" value="Serpins"/>
    <property type="match status" value="1"/>
</dbReference>
<dbReference type="Proteomes" id="UP000054495">
    <property type="component" value="Unassembled WGS sequence"/>
</dbReference>
<dbReference type="AlphaFoldDB" id="A0A0D6LDY1"/>
<dbReference type="GO" id="GO:0005615">
    <property type="term" value="C:extracellular space"/>
    <property type="evidence" value="ECO:0007669"/>
    <property type="project" value="InterPro"/>
</dbReference>
<accession>A0A0D6LDY1</accession>
<dbReference type="PANTHER" id="PTHR11461">
    <property type="entry name" value="SERINE PROTEASE INHIBITOR, SERPIN"/>
    <property type="match status" value="1"/>
</dbReference>
<gene>
    <name evidence="4" type="ORF">ANCCEY_10768</name>
</gene>
<name>A0A0D6LDY1_9BILA</name>
<organism evidence="4 5">
    <name type="scientific">Ancylostoma ceylanicum</name>
    <dbReference type="NCBI Taxonomy" id="53326"/>
    <lineage>
        <taxon>Eukaryota</taxon>
        <taxon>Metazoa</taxon>
        <taxon>Ecdysozoa</taxon>
        <taxon>Nematoda</taxon>
        <taxon>Chromadorea</taxon>
        <taxon>Rhabditida</taxon>
        <taxon>Rhabditina</taxon>
        <taxon>Rhabditomorpha</taxon>
        <taxon>Strongyloidea</taxon>
        <taxon>Ancylostomatidae</taxon>
        <taxon>Ancylostomatinae</taxon>
        <taxon>Ancylostoma</taxon>
    </lineage>
</organism>
<comment type="similarity">
    <text evidence="1 2">Belongs to the serpin family.</text>
</comment>
<dbReference type="GO" id="GO:0004867">
    <property type="term" value="F:serine-type endopeptidase inhibitor activity"/>
    <property type="evidence" value="ECO:0007669"/>
    <property type="project" value="InterPro"/>
</dbReference>
<dbReference type="PANTHER" id="PTHR11461:SF211">
    <property type="entry name" value="GH10112P-RELATED"/>
    <property type="match status" value="1"/>
</dbReference>
<protein>
    <submittedName>
        <fullName evidence="4">Serine proteinase inhibitor</fullName>
    </submittedName>
</protein>
<reference evidence="4 5" key="1">
    <citation type="submission" date="2013-05" db="EMBL/GenBank/DDBJ databases">
        <title>Draft genome of the parasitic nematode Anyclostoma ceylanicum.</title>
        <authorList>
            <person name="Mitreva M."/>
        </authorList>
    </citation>
    <scope>NUCLEOTIDE SEQUENCE [LARGE SCALE GENOMIC DNA]</scope>
</reference>
<evidence type="ECO:0000313" key="4">
    <source>
        <dbReference type="EMBL" id="EPB70154.1"/>
    </source>
</evidence>
<dbReference type="InterPro" id="IPR036186">
    <property type="entry name" value="Serpin_sf"/>
</dbReference>
<keyword evidence="5" id="KW-1185">Reference proteome</keyword>
<evidence type="ECO:0000256" key="2">
    <source>
        <dbReference type="RuleBase" id="RU000411"/>
    </source>
</evidence>
<evidence type="ECO:0000313" key="5">
    <source>
        <dbReference type="Proteomes" id="UP000054495"/>
    </source>
</evidence>
<dbReference type="Gene3D" id="3.30.497.10">
    <property type="entry name" value="Antithrombin, subunit I, domain 2"/>
    <property type="match status" value="1"/>
</dbReference>
<dbReference type="CDD" id="cd19581">
    <property type="entry name" value="serpinL_nematode"/>
    <property type="match status" value="1"/>
</dbReference>
<dbReference type="InterPro" id="IPR042178">
    <property type="entry name" value="Serpin_sf_1"/>
</dbReference>
<dbReference type="EMBL" id="KE125220">
    <property type="protein sequence ID" value="EPB70154.1"/>
    <property type="molecule type" value="Genomic_DNA"/>
</dbReference>
<dbReference type="PROSITE" id="PS00284">
    <property type="entry name" value="SERPIN"/>
    <property type="match status" value="1"/>
</dbReference>
<dbReference type="InterPro" id="IPR042185">
    <property type="entry name" value="Serpin_sf_2"/>
</dbReference>